<name>A0A9W8DY78_9FUNG</name>
<evidence type="ECO:0000313" key="2">
    <source>
        <dbReference type="Proteomes" id="UP001150925"/>
    </source>
</evidence>
<organism evidence="1 2">
    <name type="scientific">Dispira parvispora</name>
    <dbReference type="NCBI Taxonomy" id="1520584"/>
    <lineage>
        <taxon>Eukaryota</taxon>
        <taxon>Fungi</taxon>
        <taxon>Fungi incertae sedis</taxon>
        <taxon>Zoopagomycota</taxon>
        <taxon>Kickxellomycotina</taxon>
        <taxon>Dimargaritomycetes</taxon>
        <taxon>Dimargaritales</taxon>
        <taxon>Dimargaritaceae</taxon>
        <taxon>Dispira</taxon>
    </lineage>
</organism>
<proteinExistence type="predicted"/>
<protein>
    <submittedName>
        <fullName evidence="1">Uncharacterized protein</fullName>
    </submittedName>
</protein>
<sequence length="268" mass="29103">MNYRQTQSPSEYRPDSVDDCSGEHSMMCTCSCSCQFCPISLYGDTPSECDQGAAECRCDCLCSICVRAQAIQSNLGIPPPWTPGLEKSMVLYTGTHGPSSTLASRDLKVGGSYTPGGRDTPYTFSRSMHPPDQGCSCDCPCAFCPSSLYGMTSIMEGANPQACQCHCQCSICVRAQNIYDNFGAPIPQSERKEACLNSNDNTPCLLFPKTAGGNGDSNVFECPCSNCQDQRARDAALIERIMAYYYSLGMSDPSRALSPQSKEYIRLI</sequence>
<gene>
    <name evidence="1" type="ORF">IWQ62_006774</name>
</gene>
<dbReference type="EMBL" id="JANBPY010004089">
    <property type="protein sequence ID" value="KAJ1949196.1"/>
    <property type="molecule type" value="Genomic_DNA"/>
</dbReference>
<keyword evidence="2" id="KW-1185">Reference proteome</keyword>
<comment type="caution">
    <text evidence="1">The sequence shown here is derived from an EMBL/GenBank/DDBJ whole genome shotgun (WGS) entry which is preliminary data.</text>
</comment>
<evidence type="ECO:0000313" key="1">
    <source>
        <dbReference type="EMBL" id="KAJ1949196.1"/>
    </source>
</evidence>
<accession>A0A9W8DY78</accession>
<dbReference type="AlphaFoldDB" id="A0A9W8DY78"/>
<feature type="non-terminal residue" evidence="1">
    <location>
        <position position="268"/>
    </location>
</feature>
<dbReference type="Proteomes" id="UP001150925">
    <property type="component" value="Unassembled WGS sequence"/>
</dbReference>
<dbReference type="OrthoDB" id="8062037at2759"/>
<reference evidence="1" key="1">
    <citation type="submission" date="2022-07" db="EMBL/GenBank/DDBJ databases">
        <title>Phylogenomic reconstructions and comparative analyses of Kickxellomycotina fungi.</title>
        <authorList>
            <person name="Reynolds N.K."/>
            <person name="Stajich J.E."/>
            <person name="Barry K."/>
            <person name="Grigoriev I.V."/>
            <person name="Crous P."/>
            <person name="Smith M.E."/>
        </authorList>
    </citation>
    <scope>NUCLEOTIDE SEQUENCE</scope>
    <source>
        <strain evidence="1">RSA 1196</strain>
    </source>
</reference>